<gene>
    <name evidence="1" type="ORF">F2Q69_00034129</name>
</gene>
<reference evidence="1" key="1">
    <citation type="submission" date="2019-12" db="EMBL/GenBank/DDBJ databases">
        <title>Genome sequencing and annotation of Brassica cretica.</title>
        <authorList>
            <person name="Studholme D.J."/>
            <person name="Sarris P."/>
        </authorList>
    </citation>
    <scope>NUCLEOTIDE SEQUENCE</scope>
    <source>
        <strain evidence="1">PFS-109/04</strain>
        <tissue evidence="1">Leaf</tissue>
    </source>
</reference>
<accession>A0A8S9SN58</accession>
<dbReference type="EMBL" id="QGKX02000004">
    <property type="protein sequence ID" value="KAF3603026.1"/>
    <property type="molecule type" value="Genomic_DNA"/>
</dbReference>
<organism evidence="1 2">
    <name type="scientific">Brassica cretica</name>
    <name type="common">Mustard</name>
    <dbReference type="NCBI Taxonomy" id="69181"/>
    <lineage>
        <taxon>Eukaryota</taxon>
        <taxon>Viridiplantae</taxon>
        <taxon>Streptophyta</taxon>
        <taxon>Embryophyta</taxon>
        <taxon>Tracheophyta</taxon>
        <taxon>Spermatophyta</taxon>
        <taxon>Magnoliopsida</taxon>
        <taxon>eudicotyledons</taxon>
        <taxon>Gunneridae</taxon>
        <taxon>Pentapetalae</taxon>
        <taxon>rosids</taxon>
        <taxon>malvids</taxon>
        <taxon>Brassicales</taxon>
        <taxon>Brassicaceae</taxon>
        <taxon>Brassiceae</taxon>
        <taxon>Brassica</taxon>
    </lineage>
</organism>
<evidence type="ECO:0000313" key="2">
    <source>
        <dbReference type="Proteomes" id="UP000712600"/>
    </source>
</evidence>
<protein>
    <submittedName>
        <fullName evidence="1">Uncharacterized protein</fullName>
    </submittedName>
</protein>
<sequence>MQAVTELFGVSPENFKSEVSSTGSGESRISRKPFTAAARCSVGSLVWPLLSGETVSPTEELAVHGGALLPSTGGGFSSIFSSMDPRHWKL</sequence>
<comment type="caution">
    <text evidence="1">The sequence shown here is derived from an EMBL/GenBank/DDBJ whole genome shotgun (WGS) entry which is preliminary data.</text>
</comment>
<name>A0A8S9SN58_BRACR</name>
<dbReference type="Proteomes" id="UP000712600">
    <property type="component" value="Unassembled WGS sequence"/>
</dbReference>
<dbReference type="AlphaFoldDB" id="A0A8S9SN58"/>
<proteinExistence type="predicted"/>
<evidence type="ECO:0000313" key="1">
    <source>
        <dbReference type="EMBL" id="KAF3603026.1"/>
    </source>
</evidence>